<evidence type="ECO:0000313" key="1">
    <source>
        <dbReference type="EMBL" id="MBD8061922.1"/>
    </source>
</evidence>
<evidence type="ECO:0000313" key="2">
    <source>
        <dbReference type="Proteomes" id="UP000661894"/>
    </source>
</evidence>
<dbReference type="Proteomes" id="UP000661894">
    <property type="component" value="Unassembled WGS sequence"/>
</dbReference>
<dbReference type="EMBL" id="JACSPO010000002">
    <property type="protein sequence ID" value="MBD8061922.1"/>
    <property type="molecule type" value="Genomic_DNA"/>
</dbReference>
<comment type="caution">
    <text evidence="1">The sequence shown here is derived from an EMBL/GenBank/DDBJ whole genome shotgun (WGS) entry which is preliminary data.</text>
</comment>
<reference evidence="1 2" key="1">
    <citation type="submission" date="2020-08" db="EMBL/GenBank/DDBJ databases">
        <title>A Genomic Blueprint of the Chicken Gut Microbiome.</title>
        <authorList>
            <person name="Gilroy R."/>
            <person name="Ravi A."/>
            <person name="Getino M."/>
            <person name="Pursley I."/>
            <person name="Horton D.L."/>
            <person name="Alikhan N.-F."/>
            <person name="Baker D."/>
            <person name="Gharbi K."/>
            <person name="Hall N."/>
            <person name="Watson M."/>
            <person name="Adriaenssens E.M."/>
            <person name="Foster-Nyarko E."/>
            <person name="Jarju S."/>
            <person name="Secka A."/>
            <person name="Antonio M."/>
            <person name="Oren A."/>
            <person name="Chaudhuri R."/>
            <person name="La Ragione R.M."/>
            <person name="Hildebrand F."/>
            <person name="Pallen M.J."/>
        </authorList>
    </citation>
    <scope>NUCLEOTIDE SEQUENCE [LARGE SCALE GENOMIC DNA]</scope>
    <source>
        <strain evidence="1 2">Sa1BUA1</strain>
    </source>
</reference>
<dbReference type="PROSITE" id="PS51257">
    <property type="entry name" value="PROKAR_LIPOPROTEIN"/>
    <property type="match status" value="1"/>
</dbReference>
<name>A0ABR8Z173_9MICO</name>
<gene>
    <name evidence="1" type="ORF">H9624_06250</name>
</gene>
<evidence type="ECO:0008006" key="3">
    <source>
        <dbReference type="Google" id="ProtNLM"/>
    </source>
</evidence>
<sequence length="151" mass="15332">MGRATASAAGVVLLGALVAGCSGDDVDASEVNEWMNAQEHAVEGGLGEMSSRVGPDDGPPQPGDGITMDLEAATQVAGVRLSCFGDDELIFVVDVVHKTGGGTRTTSVEHAVSCADGEYTADVDGADANAIRVDAYGAEHHGAWYAVILGE</sequence>
<organism evidence="1 2">
    <name type="scientific">Oceanitalea stevensii</name>
    <dbReference type="NCBI Taxonomy" id="2763072"/>
    <lineage>
        <taxon>Bacteria</taxon>
        <taxon>Bacillati</taxon>
        <taxon>Actinomycetota</taxon>
        <taxon>Actinomycetes</taxon>
        <taxon>Micrococcales</taxon>
        <taxon>Bogoriellaceae</taxon>
        <taxon>Georgenia</taxon>
    </lineage>
</organism>
<protein>
    <recommendedName>
        <fullName evidence="3">Lipoprotein</fullName>
    </recommendedName>
</protein>
<dbReference type="RefSeq" id="WP_251839045.1">
    <property type="nucleotide sequence ID" value="NZ_JACSPO010000002.1"/>
</dbReference>
<accession>A0ABR8Z173</accession>
<proteinExistence type="predicted"/>
<keyword evidence="2" id="KW-1185">Reference proteome</keyword>